<evidence type="ECO:0000313" key="3">
    <source>
        <dbReference type="Proteomes" id="UP000249396"/>
    </source>
</evidence>
<reference evidence="2 3" key="1">
    <citation type="journal article" date="2018" name="Aquat. Microb. Ecol.">
        <title>Gammaproteobacterial methanotrophs dominate.</title>
        <authorList>
            <person name="Rissanen A.J."/>
            <person name="Saarenheimo J."/>
            <person name="Tiirola M."/>
            <person name="Peura S."/>
            <person name="Aalto S.L."/>
            <person name="Karvinen A."/>
            <person name="Nykanen H."/>
        </authorList>
    </citation>
    <scope>NUCLEOTIDE SEQUENCE [LARGE SCALE GENOMIC DNA]</scope>
    <source>
        <strain evidence="2">AMbin10</strain>
    </source>
</reference>
<dbReference type="InterPro" id="IPR035897">
    <property type="entry name" value="Toll_tir_struct_dom_sf"/>
</dbReference>
<dbReference type="Proteomes" id="UP000249396">
    <property type="component" value="Unassembled WGS sequence"/>
</dbReference>
<dbReference type="EMBL" id="QJPH01000425">
    <property type="protein sequence ID" value="PZN74489.1"/>
    <property type="molecule type" value="Genomic_DNA"/>
</dbReference>
<protein>
    <recommendedName>
        <fullName evidence="1">TIR domain-containing protein</fullName>
    </recommendedName>
</protein>
<organism evidence="2 3">
    <name type="scientific">Candidatus Methylumidiphilus alinenensis</name>
    <dbReference type="NCBI Taxonomy" id="2202197"/>
    <lineage>
        <taxon>Bacteria</taxon>
        <taxon>Pseudomonadati</taxon>
        <taxon>Pseudomonadota</taxon>
        <taxon>Gammaproteobacteria</taxon>
        <taxon>Methylococcales</taxon>
        <taxon>Candidatus Methylumidiphilus</taxon>
    </lineage>
</organism>
<dbReference type="AlphaFoldDB" id="A0A2W4QWL5"/>
<dbReference type="SMART" id="SM00255">
    <property type="entry name" value="TIR"/>
    <property type="match status" value="1"/>
</dbReference>
<accession>A0A2W4QWL5</accession>
<evidence type="ECO:0000313" key="2">
    <source>
        <dbReference type="EMBL" id="PZN74489.1"/>
    </source>
</evidence>
<evidence type="ECO:0000259" key="1">
    <source>
        <dbReference type="PROSITE" id="PS50104"/>
    </source>
</evidence>
<name>A0A2W4QWL5_9GAMM</name>
<gene>
    <name evidence="2" type="ORF">DM484_21080</name>
</gene>
<dbReference type="PROSITE" id="PS50104">
    <property type="entry name" value="TIR"/>
    <property type="match status" value="1"/>
</dbReference>
<feature type="domain" description="TIR" evidence="1">
    <location>
        <begin position="1"/>
        <end position="141"/>
    </location>
</feature>
<sequence length="477" mass="54875">MRDSIFISYSHKDKRYLDEFQTMLKTYQRIGSVNAWDDTKIKAGGKWQDEIQHALTDAKAAVLLVSTHFLASDFIAQHELPPLLEAAKQDGLTVFWVCLNTCPYEKTEIFSYQSVHDLTKPLSRLSPDKRNIVWKGLCQQLEVVGKRFMPSPITLTGNQTTEEIKIEDVDPLLLKMVVAILDQSKEATEQLANDFGLEYETIDDCREKVARKAVTTPLYKLVDLARECQVALRIKKPPAKLAAAVIATFMAMVFPTQDSARRRQNNSGGNGDWRNDNFQLLVSRATLAEIRMAALDKRLAQFIFTQDGKHKGKGHFGEAEPWEVGRDPDWIQFEIDLVDFLCKQFEDKFDQDWRLVTNKSFRDHFEERKGMSPIGEDEWLKNMISRVIEAKARDIANKISEDSGIKCKAFTFYFLIKTPIWMTQEEITKQDAVLQRLRMWFTPIAFLRLTPETEESALDMVPFLNLHKLLNPNEGDI</sequence>
<dbReference type="Pfam" id="PF13676">
    <property type="entry name" value="TIR_2"/>
    <property type="match status" value="1"/>
</dbReference>
<dbReference type="GO" id="GO:0007165">
    <property type="term" value="P:signal transduction"/>
    <property type="evidence" value="ECO:0007669"/>
    <property type="project" value="InterPro"/>
</dbReference>
<proteinExistence type="predicted"/>
<dbReference type="InterPro" id="IPR000157">
    <property type="entry name" value="TIR_dom"/>
</dbReference>
<comment type="caution">
    <text evidence="2">The sequence shown here is derived from an EMBL/GenBank/DDBJ whole genome shotgun (WGS) entry which is preliminary data.</text>
</comment>
<dbReference type="Gene3D" id="3.40.50.10140">
    <property type="entry name" value="Toll/interleukin-1 receptor homology (TIR) domain"/>
    <property type="match status" value="1"/>
</dbReference>
<dbReference type="SUPFAM" id="SSF52200">
    <property type="entry name" value="Toll/Interleukin receptor TIR domain"/>
    <property type="match status" value="1"/>
</dbReference>